<evidence type="ECO:0000313" key="4">
    <source>
        <dbReference type="Proteomes" id="UP000217545"/>
    </source>
</evidence>
<dbReference type="EMBL" id="CP010786">
    <property type="protein sequence ID" value="ATF08072.1"/>
    <property type="molecule type" value="Genomic_DNA"/>
</dbReference>
<gene>
    <name evidence="3" type="ORF">PhaeoP63_04041</name>
</gene>
<proteinExistence type="predicted"/>
<evidence type="ECO:0000313" key="3">
    <source>
        <dbReference type="EMBL" id="ATF08072.1"/>
    </source>
</evidence>
<dbReference type="Pfam" id="PF14588">
    <property type="entry name" value="YjgF_endoribonc"/>
    <property type="match status" value="1"/>
</dbReference>
<protein>
    <submittedName>
        <fullName evidence="3">Translation initiation inhibitor, yjgF family</fullName>
    </submittedName>
</protein>
<dbReference type="InterPro" id="IPR013813">
    <property type="entry name" value="Endoribo_LPSP/chorism_mut-like"/>
</dbReference>
<dbReference type="Proteomes" id="UP000217545">
    <property type="component" value="Plasmid pP63_b"/>
</dbReference>
<feature type="region of interest" description="Disordered" evidence="1">
    <location>
        <begin position="1"/>
        <end position="23"/>
    </location>
</feature>
<geneLocation type="plasmid" evidence="4">
    <name>pp63_b</name>
</geneLocation>
<dbReference type="CDD" id="cd02199">
    <property type="entry name" value="YjgF_YER057c_UK114_like_1"/>
    <property type="match status" value="1"/>
</dbReference>
<dbReference type="InterPro" id="IPR035959">
    <property type="entry name" value="RutC-like_sf"/>
</dbReference>
<evidence type="ECO:0000259" key="2">
    <source>
        <dbReference type="Pfam" id="PF14588"/>
    </source>
</evidence>
<dbReference type="AlphaFoldDB" id="A0AAD0EDG7"/>
<evidence type="ECO:0000256" key="1">
    <source>
        <dbReference type="SAM" id="MobiDB-lite"/>
    </source>
</evidence>
<dbReference type="PANTHER" id="PTHR43760:SF1">
    <property type="entry name" value="ENDORIBONUCLEASE L-PSP_CHORISMATE MUTASE-LIKE DOMAIN-CONTAINING PROTEIN"/>
    <property type="match status" value="1"/>
</dbReference>
<reference evidence="3 4" key="1">
    <citation type="journal article" date="2017" name="Front. Microbiol.">
        <title>Phaeobacter piscinae sp. nov., a species of the Roseobacter group and potential aquaculture probiont.</title>
        <authorList>
            <person name="Sonnenschein E.C."/>
            <person name="Phippen C.B.W."/>
            <person name="Nielsen K.F."/>
            <person name="Mateiu R.V."/>
            <person name="Melchiorsen J."/>
            <person name="Gram L."/>
            <person name="Overmann J."/>
            <person name="Freese H.M."/>
        </authorList>
    </citation>
    <scope>NUCLEOTIDE SEQUENCE [LARGE SCALE GENOMIC DNA]</scope>
    <source>
        <strain evidence="3 4">P63</strain>
    </source>
</reference>
<dbReference type="PANTHER" id="PTHR43760">
    <property type="entry name" value="ENDORIBONUCLEASE-RELATED"/>
    <property type="match status" value="1"/>
</dbReference>
<dbReference type="SUPFAM" id="SSF55298">
    <property type="entry name" value="YjgF-like"/>
    <property type="match status" value="1"/>
</dbReference>
<sequence length="165" mass="17703">MSLEKGTQPAGKETPEQRLADMGLTLPPVPSAVGAYEPWVRVGNIIYTSGQLPWIDGDLKYIGKMGAELSLQDGYEAFRLSALNGIAQLKSAVGELNRIKRIVRVEGTAHTTGDFTEQPAALNGASDLINAVFGANGRHTRMIYSDPAMCLNCATLVVLWAEVAD</sequence>
<dbReference type="GeneID" id="31848515"/>
<organism evidence="3 4">
    <name type="scientific">Phaeobacter gallaeciensis</name>
    <dbReference type="NCBI Taxonomy" id="60890"/>
    <lineage>
        <taxon>Bacteria</taxon>
        <taxon>Pseudomonadati</taxon>
        <taxon>Pseudomonadota</taxon>
        <taxon>Alphaproteobacteria</taxon>
        <taxon>Rhodobacterales</taxon>
        <taxon>Roseobacteraceae</taxon>
        <taxon>Phaeobacter</taxon>
    </lineage>
</organism>
<dbReference type="RefSeq" id="WP_024099517.1">
    <property type="nucleotide sequence ID" value="NZ_CP010591.1"/>
</dbReference>
<name>A0AAD0EDG7_9RHOB</name>
<feature type="domain" description="Endoribonuclease L-PSP/chorismate mutase-like" evidence="2">
    <location>
        <begin position="16"/>
        <end position="163"/>
    </location>
</feature>
<keyword evidence="3" id="KW-0614">Plasmid</keyword>
<accession>A0AAD0EDG7</accession>
<dbReference type="Gene3D" id="3.30.1330.40">
    <property type="entry name" value="RutC-like"/>
    <property type="match status" value="1"/>
</dbReference>